<keyword evidence="2" id="KW-1185">Reference proteome</keyword>
<comment type="caution">
    <text evidence="1">The sequence shown here is derived from an EMBL/GenBank/DDBJ whole genome shotgun (WGS) entry which is preliminary data.</text>
</comment>
<dbReference type="OrthoDB" id="76567at2759"/>
<dbReference type="Proteomes" id="UP000191522">
    <property type="component" value="Unassembled WGS sequence"/>
</dbReference>
<reference evidence="2" key="1">
    <citation type="journal article" date="2017" name="Nat. Microbiol.">
        <title>Global analysis of biosynthetic gene clusters reveals vast potential of secondary metabolite production in Penicillium species.</title>
        <authorList>
            <person name="Nielsen J.C."/>
            <person name="Grijseels S."/>
            <person name="Prigent S."/>
            <person name="Ji B."/>
            <person name="Dainat J."/>
            <person name="Nielsen K.F."/>
            <person name="Frisvad J.C."/>
            <person name="Workman M."/>
            <person name="Nielsen J."/>
        </authorList>
    </citation>
    <scope>NUCLEOTIDE SEQUENCE [LARGE SCALE GENOMIC DNA]</scope>
    <source>
        <strain evidence="2">IBT 11843</strain>
    </source>
</reference>
<dbReference type="AlphaFoldDB" id="A0A1V6PAQ5"/>
<name>A0A1V6PAQ5_PENDC</name>
<gene>
    <name evidence="1" type="ORF">PENDEC_c012G04714</name>
</gene>
<organism evidence="1 2">
    <name type="scientific">Penicillium decumbens</name>
    <dbReference type="NCBI Taxonomy" id="69771"/>
    <lineage>
        <taxon>Eukaryota</taxon>
        <taxon>Fungi</taxon>
        <taxon>Dikarya</taxon>
        <taxon>Ascomycota</taxon>
        <taxon>Pezizomycotina</taxon>
        <taxon>Eurotiomycetes</taxon>
        <taxon>Eurotiomycetidae</taxon>
        <taxon>Eurotiales</taxon>
        <taxon>Aspergillaceae</taxon>
        <taxon>Penicillium</taxon>
    </lineage>
</organism>
<dbReference type="STRING" id="69771.A0A1V6PAQ5"/>
<proteinExistence type="predicted"/>
<evidence type="ECO:0000313" key="1">
    <source>
        <dbReference type="EMBL" id="OQD74084.1"/>
    </source>
</evidence>
<sequence length="272" mass="30923">MSEESLPATTPRYRYQGVQQCLEILTKEYDRYEGEGCRGNPYVIIFGVDERSFLDCAESQENFLINSAVTYNFTSNTVLLRMQSSFHSAACSAFEQIVNIWARKQKSTVDPGESKSVRGSTRSKTADISWLPSELPSSRSAKWPAVVVEVKWSESQSKLAQDMQFWLCDTPGQVKVAMTLSIHRRGDITIERWDVSPGSQDPFVSQRMKIARKVVPGHPRIQGSIDMAFEDVFLRPKQKTETDFVLTNEDMQAIARPIWRSMERRGALDPLL</sequence>
<dbReference type="OMA" id="RISIEHW"/>
<evidence type="ECO:0000313" key="2">
    <source>
        <dbReference type="Proteomes" id="UP000191522"/>
    </source>
</evidence>
<dbReference type="EMBL" id="MDYL01000012">
    <property type="protein sequence ID" value="OQD74084.1"/>
    <property type="molecule type" value="Genomic_DNA"/>
</dbReference>
<accession>A0A1V6PAQ5</accession>
<protein>
    <submittedName>
        <fullName evidence="1">Uncharacterized protein</fullName>
    </submittedName>
</protein>